<protein>
    <submittedName>
        <fullName evidence="2">Uncharacterized protein</fullName>
    </submittedName>
</protein>
<dbReference type="EMBL" id="UIVS01000003">
    <property type="protein sequence ID" value="SVP92541.1"/>
    <property type="molecule type" value="Genomic_DNA"/>
</dbReference>
<organism evidence="2">
    <name type="scientific">Theileria annulata</name>
    <dbReference type="NCBI Taxonomy" id="5874"/>
    <lineage>
        <taxon>Eukaryota</taxon>
        <taxon>Sar</taxon>
        <taxon>Alveolata</taxon>
        <taxon>Apicomplexa</taxon>
        <taxon>Aconoidasida</taxon>
        <taxon>Piroplasmida</taxon>
        <taxon>Theileriidae</taxon>
        <taxon>Theileria</taxon>
    </lineage>
</organism>
<proteinExistence type="predicted"/>
<dbReference type="AlphaFoldDB" id="A0A3B0MUF3"/>
<reference evidence="2" key="1">
    <citation type="submission" date="2018-07" db="EMBL/GenBank/DDBJ databases">
        <authorList>
            <person name="Quirk P.G."/>
            <person name="Krulwich T.A."/>
        </authorList>
    </citation>
    <scope>NUCLEOTIDE SEQUENCE</scope>
    <source>
        <strain evidence="2">Anand</strain>
    </source>
</reference>
<evidence type="ECO:0000313" key="2">
    <source>
        <dbReference type="EMBL" id="SVP93345.1"/>
    </source>
</evidence>
<name>A0A3B0MUF3_THEAN</name>
<dbReference type="VEuPathDB" id="PiroplasmaDB:TA03290"/>
<sequence>MTEKKSNNSEKILELLKKDIEKKRTPTLRRSPKKQHLEIKSFITSDCHGTKLDIIGDTPILKYEWYTHTYFDDYIMPYNKVYSQVSEGEEMIWEATDLNDCGLKVEVFYLLDQADMVIILKENLGLHIFQKYKCEECEKMEKRERTSKWINTGGCEKCKQQDEWIDVSKKYLDPLKFSFYAEDGDHPDREPMEFEVSLGGYNYEIILEKPCKFLTYGDRILFDQNGETKGLSINIIRYHLGLKELNLKLSDGRTLTRKFVPENPEQYQTQITKYFNEECFNISVYCQKCTSDDFIFLEPIIETRFKKSVRKSSKRKINEEY</sequence>
<gene>
    <name evidence="2" type="ORF">TAT_000233600</name>
    <name evidence="1" type="ORF">TAV_000233700</name>
</gene>
<evidence type="ECO:0000313" key="1">
    <source>
        <dbReference type="EMBL" id="SVP92541.1"/>
    </source>
</evidence>
<accession>A0A3B0MUF3</accession>
<dbReference type="EMBL" id="UIVT01000003">
    <property type="protein sequence ID" value="SVP93345.1"/>
    <property type="molecule type" value="Genomic_DNA"/>
</dbReference>